<sequence length="75" mass="8224">MKIVTWAAAGRLLGTPAGFIGFYLVAYTFFPPENEVDSMMLVIPFLLSACVTAMIGGWLGGRLLDRSEPNTSKRR</sequence>
<feature type="transmembrane region" description="Helical" evidence="1">
    <location>
        <begin position="42"/>
        <end position="64"/>
    </location>
</feature>
<dbReference type="Proteomes" id="UP000319143">
    <property type="component" value="Unassembled WGS sequence"/>
</dbReference>
<organism evidence="2 3">
    <name type="scientific">Novipirellula artificiosorum</name>
    <dbReference type="NCBI Taxonomy" id="2528016"/>
    <lineage>
        <taxon>Bacteria</taxon>
        <taxon>Pseudomonadati</taxon>
        <taxon>Planctomycetota</taxon>
        <taxon>Planctomycetia</taxon>
        <taxon>Pirellulales</taxon>
        <taxon>Pirellulaceae</taxon>
        <taxon>Novipirellula</taxon>
    </lineage>
</organism>
<evidence type="ECO:0000256" key="1">
    <source>
        <dbReference type="SAM" id="Phobius"/>
    </source>
</evidence>
<evidence type="ECO:0000313" key="3">
    <source>
        <dbReference type="Proteomes" id="UP000319143"/>
    </source>
</evidence>
<keyword evidence="1" id="KW-0812">Transmembrane</keyword>
<name>A0A5C6DDK5_9BACT</name>
<feature type="transmembrane region" description="Helical" evidence="1">
    <location>
        <begin position="12"/>
        <end position="30"/>
    </location>
</feature>
<accession>A0A5C6DDK5</accession>
<keyword evidence="1" id="KW-0472">Membrane</keyword>
<dbReference type="EMBL" id="SJPV01000009">
    <property type="protein sequence ID" value="TWU33857.1"/>
    <property type="molecule type" value="Genomic_DNA"/>
</dbReference>
<proteinExistence type="predicted"/>
<protein>
    <submittedName>
        <fullName evidence="2">Uncharacterized protein</fullName>
    </submittedName>
</protein>
<reference evidence="2 3" key="1">
    <citation type="submission" date="2019-02" db="EMBL/GenBank/DDBJ databases">
        <title>Deep-cultivation of Planctomycetes and their phenomic and genomic characterization uncovers novel biology.</title>
        <authorList>
            <person name="Wiegand S."/>
            <person name="Jogler M."/>
            <person name="Boedeker C."/>
            <person name="Pinto D."/>
            <person name="Vollmers J."/>
            <person name="Rivas-Marin E."/>
            <person name="Kohn T."/>
            <person name="Peeters S.H."/>
            <person name="Heuer A."/>
            <person name="Rast P."/>
            <person name="Oberbeckmann S."/>
            <person name="Bunk B."/>
            <person name="Jeske O."/>
            <person name="Meyerdierks A."/>
            <person name="Storesund J.E."/>
            <person name="Kallscheuer N."/>
            <person name="Luecker S."/>
            <person name="Lage O.M."/>
            <person name="Pohl T."/>
            <person name="Merkel B.J."/>
            <person name="Hornburger P."/>
            <person name="Mueller R.-W."/>
            <person name="Bruemmer F."/>
            <person name="Labrenz M."/>
            <person name="Spormann A.M."/>
            <person name="Op Den Camp H."/>
            <person name="Overmann J."/>
            <person name="Amann R."/>
            <person name="Jetten M.S.M."/>
            <person name="Mascher T."/>
            <person name="Medema M.H."/>
            <person name="Devos D.P."/>
            <person name="Kaster A.-K."/>
            <person name="Ovreas L."/>
            <person name="Rohde M."/>
            <person name="Galperin M.Y."/>
            <person name="Jogler C."/>
        </authorList>
    </citation>
    <scope>NUCLEOTIDE SEQUENCE [LARGE SCALE GENOMIC DNA]</scope>
    <source>
        <strain evidence="2 3">Poly41</strain>
    </source>
</reference>
<dbReference type="RefSeq" id="WP_146529278.1">
    <property type="nucleotide sequence ID" value="NZ_SJPV01000009.1"/>
</dbReference>
<comment type="caution">
    <text evidence="2">The sequence shown here is derived from an EMBL/GenBank/DDBJ whole genome shotgun (WGS) entry which is preliminary data.</text>
</comment>
<keyword evidence="3" id="KW-1185">Reference proteome</keyword>
<dbReference type="OrthoDB" id="9800873at2"/>
<dbReference type="AlphaFoldDB" id="A0A5C6DDK5"/>
<gene>
    <name evidence="2" type="ORF">Poly41_48570</name>
</gene>
<keyword evidence="1" id="KW-1133">Transmembrane helix</keyword>
<evidence type="ECO:0000313" key="2">
    <source>
        <dbReference type="EMBL" id="TWU33857.1"/>
    </source>
</evidence>